<dbReference type="InterPro" id="IPR026992">
    <property type="entry name" value="DIOX_N"/>
</dbReference>
<evidence type="ECO:0000256" key="4">
    <source>
        <dbReference type="ARBA" id="ARBA00023004"/>
    </source>
</evidence>
<organism evidence="7 8">
    <name type="scientific">Rhamnella rubrinervis</name>
    <dbReference type="NCBI Taxonomy" id="2594499"/>
    <lineage>
        <taxon>Eukaryota</taxon>
        <taxon>Viridiplantae</taxon>
        <taxon>Streptophyta</taxon>
        <taxon>Embryophyta</taxon>
        <taxon>Tracheophyta</taxon>
        <taxon>Spermatophyta</taxon>
        <taxon>Magnoliopsida</taxon>
        <taxon>eudicotyledons</taxon>
        <taxon>Gunneridae</taxon>
        <taxon>Pentapetalae</taxon>
        <taxon>rosids</taxon>
        <taxon>fabids</taxon>
        <taxon>Rosales</taxon>
        <taxon>Rhamnaceae</taxon>
        <taxon>rhamnoid group</taxon>
        <taxon>Rhamneae</taxon>
        <taxon>Rhamnella</taxon>
    </lineage>
</organism>
<keyword evidence="8" id="KW-1185">Reference proteome</keyword>
<sequence>MGELDPAFIQDFDHRPNLKATELVDDGIPTIDLSALSEGDTQELVSEIGHACQRWGFFQVVNHGIPSELLVKVEKMAKEFFELPADEKLKVKRDEVNSMGYHDSEHTKNVRDWKEVFDYLVEDETVIPASHEPDAEELRTLTNQWPQCPVEFREVFEEYAREVEKLAFKLLSLVALSLGLPENRFSGFFKGQTSSIRLNRYPPCPFPHLALGVGRHKDAGVLTILAQDDVGGLQVKRKSDGEWIPVKPTPNAYIINVGDVIQVWSNDKYESVEHRVVVNTEKERFSIPFFFQPGPNVMVKPIEELLLNGENPPKYREYNWGKFFATRNRSDFKKRHVENIQIHHFRL</sequence>
<dbReference type="FunFam" id="2.60.120.330:FF:000012">
    <property type="entry name" value="Gibberellin 20 oxidase 1"/>
    <property type="match status" value="1"/>
</dbReference>
<keyword evidence="3 5" id="KW-0560">Oxidoreductase</keyword>
<name>A0A8K0DR25_9ROSA</name>
<dbReference type="OrthoDB" id="288590at2759"/>
<evidence type="ECO:0000256" key="5">
    <source>
        <dbReference type="RuleBase" id="RU003682"/>
    </source>
</evidence>
<comment type="caution">
    <text evidence="7">The sequence shown here is derived from an EMBL/GenBank/DDBJ whole genome shotgun (WGS) entry which is preliminary data.</text>
</comment>
<dbReference type="AlphaFoldDB" id="A0A8K0DR25"/>
<protein>
    <recommendedName>
        <fullName evidence="6">Fe2OG dioxygenase domain-containing protein</fullName>
    </recommendedName>
</protein>
<evidence type="ECO:0000256" key="2">
    <source>
        <dbReference type="ARBA" id="ARBA00022723"/>
    </source>
</evidence>
<evidence type="ECO:0000256" key="3">
    <source>
        <dbReference type="ARBA" id="ARBA00023002"/>
    </source>
</evidence>
<dbReference type="GO" id="GO:0051213">
    <property type="term" value="F:dioxygenase activity"/>
    <property type="evidence" value="ECO:0007669"/>
    <property type="project" value="UniProtKB-ARBA"/>
</dbReference>
<dbReference type="EMBL" id="VOIH02000010">
    <property type="protein sequence ID" value="KAF3435680.1"/>
    <property type="molecule type" value="Genomic_DNA"/>
</dbReference>
<accession>A0A8K0DR25</accession>
<dbReference type="Gene3D" id="2.60.120.330">
    <property type="entry name" value="B-lactam Antibiotic, Isopenicillin N Synthase, Chain"/>
    <property type="match status" value="1"/>
</dbReference>
<reference evidence="7" key="1">
    <citation type="submission" date="2020-03" db="EMBL/GenBank/DDBJ databases">
        <title>A high-quality chromosome-level genome assembly of a woody plant with both climbing and erect habits, Rhamnella rubrinervis.</title>
        <authorList>
            <person name="Lu Z."/>
            <person name="Yang Y."/>
            <person name="Zhu X."/>
            <person name="Sun Y."/>
        </authorList>
    </citation>
    <scope>NUCLEOTIDE SEQUENCE</scope>
    <source>
        <strain evidence="7">BYM</strain>
        <tissue evidence="7">Leaf</tissue>
    </source>
</reference>
<feature type="domain" description="Fe2OG dioxygenase" evidence="6">
    <location>
        <begin position="192"/>
        <end position="293"/>
    </location>
</feature>
<dbReference type="Pfam" id="PF03171">
    <property type="entry name" value="2OG-FeII_Oxy"/>
    <property type="match status" value="1"/>
</dbReference>
<keyword evidence="4 5" id="KW-0408">Iron</keyword>
<evidence type="ECO:0000259" key="6">
    <source>
        <dbReference type="PROSITE" id="PS51471"/>
    </source>
</evidence>
<gene>
    <name evidence="7" type="ORF">FNV43_RR22771</name>
</gene>
<dbReference type="PANTHER" id="PTHR10209">
    <property type="entry name" value="OXIDOREDUCTASE, 2OG-FE II OXYGENASE FAMILY PROTEIN"/>
    <property type="match status" value="1"/>
</dbReference>
<proteinExistence type="inferred from homology"/>
<dbReference type="GO" id="GO:0046872">
    <property type="term" value="F:metal ion binding"/>
    <property type="evidence" value="ECO:0007669"/>
    <property type="project" value="UniProtKB-KW"/>
</dbReference>
<dbReference type="SUPFAM" id="SSF51197">
    <property type="entry name" value="Clavaminate synthase-like"/>
    <property type="match status" value="1"/>
</dbReference>
<keyword evidence="2 5" id="KW-0479">Metal-binding</keyword>
<dbReference type="InterPro" id="IPR044861">
    <property type="entry name" value="IPNS-like_FE2OG_OXY"/>
</dbReference>
<evidence type="ECO:0000313" key="7">
    <source>
        <dbReference type="EMBL" id="KAF3435680.1"/>
    </source>
</evidence>
<dbReference type="Proteomes" id="UP000796880">
    <property type="component" value="Unassembled WGS sequence"/>
</dbReference>
<dbReference type="PANTHER" id="PTHR10209:SF744">
    <property type="entry name" value="PROTEIN DMR6-LIKE OXYGENASE 2-LIKE"/>
    <property type="match status" value="1"/>
</dbReference>
<dbReference type="PROSITE" id="PS51471">
    <property type="entry name" value="FE2OG_OXY"/>
    <property type="match status" value="1"/>
</dbReference>
<evidence type="ECO:0000256" key="1">
    <source>
        <dbReference type="ARBA" id="ARBA00008056"/>
    </source>
</evidence>
<dbReference type="InterPro" id="IPR027443">
    <property type="entry name" value="IPNS-like_sf"/>
</dbReference>
<evidence type="ECO:0000313" key="8">
    <source>
        <dbReference type="Proteomes" id="UP000796880"/>
    </source>
</evidence>
<comment type="similarity">
    <text evidence="1 5">Belongs to the iron/ascorbate-dependent oxidoreductase family.</text>
</comment>
<dbReference type="PRINTS" id="PR00682">
    <property type="entry name" value="IPNSYNTHASE"/>
</dbReference>
<dbReference type="Pfam" id="PF14226">
    <property type="entry name" value="DIOX_N"/>
    <property type="match status" value="1"/>
</dbReference>
<dbReference type="InterPro" id="IPR005123">
    <property type="entry name" value="Oxoglu/Fe-dep_dioxygenase_dom"/>
</dbReference>